<evidence type="ECO:0000256" key="14">
    <source>
        <dbReference type="ARBA" id="ARBA00048059"/>
    </source>
</evidence>
<organism evidence="17 18">
    <name type="scientific">Gossypium barbadense</name>
    <name type="common">Sea Island cotton</name>
    <name type="synonym">Hibiscus barbadensis</name>
    <dbReference type="NCBI Taxonomy" id="3634"/>
    <lineage>
        <taxon>Eukaryota</taxon>
        <taxon>Viridiplantae</taxon>
        <taxon>Streptophyta</taxon>
        <taxon>Embryophyta</taxon>
        <taxon>Tracheophyta</taxon>
        <taxon>Spermatophyta</taxon>
        <taxon>Magnoliopsida</taxon>
        <taxon>eudicotyledons</taxon>
        <taxon>Gunneridae</taxon>
        <taxon>Pentapetalae</taxon>
        <taxon>rosids</taxon>
        <taxon>malvids</taxon>
        <taxon>Malvales</taxon>
        <taxon>Malvaceae</taxon>
        <taxon>Malvoideae</taxon>
        <taxon>Gossypium</taxon>
    </lineage>
</organism>
<dbReference type="Gene3D" id="3.30.70.150">
    <property type="entry name" value="RuBisCO large subunit, N-terminal domain"/>
    <property type="match status" value="1"/>
</dbReference>
<dbReference type="EC" id="4.1.1.39" evidence="3"/>
<keyword evidence="6" id="KW-0602">Photosynthesis</keyword>
<keyword evidence="11" id="KW-0601">Photorespiration</keyword>
<evidence type="ECO:0000259" key="16">
    <source>
        <dbReference type="Pfam" id="PF02788"/>
    </source>
</evidence>
<keyword evidence="12" id="KW-0456">Lyase</keyword>
<proteinExistence type="inferred from homology"/>
<evidence type="ECO:0000256" key="8">
    <source>
        <dbReference type="ARBA" id="ARBA00022640"/>
    </source>
</evidence>
<dbReference type="InterPro" id="IPR036422">
    <property type="entry name" value="RuBisCO_lsu_N_sf"/>
</dbReference>
<keyword evidence="8" id="KW-0934">Plastid</keyword>
<dbReference type="PANTHER" id="PTHR42704:SF15">
    <property type="entry name" value="RIBULOSE BISPHOSPHATE CARBOXYLASE LARGE CHAIN"/>
    <property type="match status" value="1"/>
</dbReference>
<dbReference type="GO" id="GO:0004497">
    <property type="term" value="F:monooxygenase activity"/>
    <property type="evidence" value="ECO:0007669"/>
    <property type="project" value="UniProtKB-KW"/>
</dbReference>
<dbReference type="PANTHER" id="PTHR42704">
    <property type="entry name" value="RIBULOSE BISPHOSPHATE CARBOXYLASE"/>
    <property type="match status" value="1"/>
</dbReference>
<dbReference type="SUPFAM" id="SSF54966">
    <property type="entry name" value="RuBisCO, large subunit, small (N-terminal) domain"/>
    <property type="match status" value="1"/>
</dbReference>
<protein>
    <recommendedName>
        <fullName evidence="4">Ribulose bisphosphate carboxylase large chain</fullName>
        <ecNumber evidence="3">4.1.1.39</ecNumber>
    </recommendedName>
</protein>
<dbReference type="GO" id="GO:0009507">
    <property type="term" value="C:chloroplast"/>
    <property type="evidence" value="ECO:0007669"/>
    <property type="project" value="UniProtKB-SubCell"/>
</dbReference>
<evidence type="ECO:0000256" key="4">
    <source>
        <dbReference type="ARBA" id="ARBA00017725"/>
    </source>
</evidence>
<dbReference type="Pfam" id="PF02788">
    <property type="entry name" value="RuBisCO_large_N"/>
    <property type="match status" value="1"/>
</dbReference>
<dbReference type="InterPro" id="IPR033966">
    <property type="entry name" value="RuBisCO"/>
</dbReference>
<comment type="catalytic activity">
    <reaction evidence="15">
        <text>2 (2R)-3-phosphoglycerate + 2 H(+) = D-ribulose 1,5-bisphosphate + CO2 + H2O</text>
        <dbReference type="Rhea" id="RHEA:23124"/>
        <dbReference type="ChEBI" id="CHEBI:15377"/>
        <dbReference type="ChEBI" id="CHEBI:15378"/>
        <dbReference type="ChEBI" id="CHEBI:16526"/>
        <dbReference type="ChEBI" id="CHEBI:57870"/>
        <dbReference type="ChEBI" id="CHEBI:58272"/>
        <dbReference type="EC" id="4.1.1.39"/>
    </reaction>
</comment>
<evidence type="ECO:0000313" key="18">
    <source>
        <dbReference type="Proteomes" id="UP000239757"/>
    </source>
</evidence>
<feature type="domain" description="Ribulose bisphosphate carboxylase large subunit ferrodoxin-like N-terminal" evidence="16">
    <location>
        <begin position="7"/>
        <end position="53"/>
    </location>
</feature>
<comment type="catalytic activity">
    <reaction evidence="14">
        <text>D-ribulose 1,5-bisphosphate + O2 = 2-phosphoglycolate + (2R)-3-phosphoglycerate + 2 H(+)</text>
        <dbReference type="Rhea" id="RHEA:36631"/>
        <dbReference type="ChEBI" id="CHEBI:15378"/>
        <dbReference type="ChEBI" id="CHEBI:15379"/>
        <dbReference type="ChEBI" id="CHEBI:57870"/>
        <dbReference type="ChEBI" id="CHEBI:58033"/>
        <dbReference type="ChEBI" id="CHEBI:58272"/>
    </reaction>
</comment>
<gene>
    <name evidence="17" type="ORF">GOBAR_AA32994</name>
</gene>
<keyword evidence="9" id="KW-0560">Oxidoreductase</keyword>
<dbReference type="EMBL" id="KZ668498">
    <property type="protein sequence ID" value="PPR87696.1"/>
    <property type="molecule type" value="Genomic_DNA"/>
</dbReference>
<comment type="subcellular location">
    <subcellularLocation>
        <location evidence="1">Plastid</location>
        <location evidence="1">Chloroplast</location>
    </subcellularLocation>
</comment>
<keyword evidence="7" id="KW-0113">Calvin cycle</keyword>
<comment type="similarity">
    <text evidence="2">Belongs to the RuBisCO large chain family. Type I subfamily.</text>
</comment>
<accession>A0A2P5W9A7</accession>
<evidence type="ECO:0000256" key="15">
    <source>
        <dbReference type="ARBA" id="ARBA00049469"/>
    </source>
</evidence>
<dbReference type="AlphaFoldDB" id="A0A2P5W9A7"/>
<evidence type="ECO:0000256" key="11">
    <source>
        <dbReference type="ARBA" id="ARBA00023238"/>
    </source>
</evidence>
<dbReference type="InterPro" id="IPR017443">
    <property type="entry name" value="RuBisCO_lsu_fd_N"/>
</dbReference>
<evidence type="ECO:0000256" key="13">
    <source>
        <dbReference type="ARBA" id="ARBA00023300"/>
    </source>
</evidence>
<keyword evidence="5" id="KW-0150">Chloroplast</keyword>
<evidence type="ECO:0000256" key="3">
    <source>
        <dbReference type="ARBA" id="ARBA00012287"/>
    </source>
</evidence>
<evidence type="ECO:0000256" key="5">
    <source>
        <dbReference type="ARBA" id="ARBA00022528"/>
    </source>
</evidence>
<reference evidence="17 18" key="1">
    <citation type="submission" date="2015-01" db="EMBL/GenBank/DDBJ databases">
        <title>Genome of allotetraploid Gossypium barbadense reveals genomic plasticity and fiber elongation in cotton evolution.</title>
        <authorList>
            <person name="Chen X."/>
            <person name="Liu X."/>
            <person name="Zhao B."/>
            <person name="Zheng H."/>
            <person name="Hu Y."/>
            <person name="Lu G."/>
            <person name="Yang C."/>
            <person name="Chen J."/>
            <person name="Shan C."/>
            <person name="Zhang L."/>
            <person name="Zhou Y."/>
            <person name="Wang L."/>
            <person name="Guo W."/>
            <person name="Bai Y."/>
            <person name="Ruan J."/>
            <person name="Shangguan X."/>
            <person name="Mao Y."/>
            <person name="Jiang J."/>
            <person name="Zhu Y."/>
            <person name="Lei J."/>
            <person name="Kang H."/>
            <person name="Chen S."/>
            <person name="He X."/>
            <person name="Wang R."/>
            <person name="Wang Y."/>
            <person name="Chen J."/>
            <person name="Wang L."/>
            <person name="Yu S."/>
            <person name="Wang B."/>
            <person name="Wei J."/>
            <person name="Song S."/>
            <person name="Lu X."/>
            <person name="Gao Z."/>
            <person name="Gu W."/>
            <person name="Deng X."/>
            <person name="Ma D."/>
            <person name="Wang S."/>
            <person name="Liang W."/>
            <person name="Fang L."/>
            <person name="Cai C."/>
            <person name="Zhu X."/>
            <person name="Zhou B."/>
            <person name="Zhang Y."/>
            <person name="Chen Z."/>
            <person name="Xu S."/>
            <person name="Zhu R."/>
            <person name="Wang S."/>
            <person name="Zhang T."/>
            <person name="Zhao G."/>
        </authorList>
    </citation>
    <scope>NUCLEOTIDE SEQUENCE [LARGE SCALE GENOMIC DNA]</scope>
    <source>
        <strain evidence="18">cv. Xinhai21</strain>
        <tissue evidence="17">Leaf</tissue>
    </source>
</reference>
<sequence>MLIKIANKLLDAFRVTPQPGVPPEEAGAAVAAESSSGTWTTVWTDELEISKPMRDAYGFALVSCSYCRIE</sequence>
<name>A0A2P5W9A7_GOSBA</name>
<evidence type="ECO:0000256" key="2">
    <source>
        <dbReference type="ARBA" id="ARBA00006204"/>
    </source>
</evidence>
<dbReference type="Proteomes" id="UP000239757">
    <property type="component" value="Unassembled WGS sequence"/>
</dbReference>
<dbReference type="GO" id="GO:0019253">
    <property type="term" value="P:reductive pentose-phosphate cycle"/>
    <property type="evidence" value="ECO:0007669"/>
    <property type="project" value="UniProtKB-KW"/>
</dbReference>
<dbReference type="GO" id="GO:0016984">
    <property type="term" value="F:ribulose-bisphosphate carboxylase activity"/>
    <property type="evidence" value="ECO:0007669"/>
    <property type="project" value="UniProtKB-EC"/>
</dbReference>
<evidence type="ECO:0000256" key="10">
    <source>
        <dbReference type="ARBA" id="ARBA00023033"/>
    </source>
</evidence>
<evidence type="ECO:0000256" key="1">
    <source>
        <dbReference type="ARBA" id="ARBA00004229"/>
    </source>
</evidence>
<evidence type="ECO:0000256" key="6">
    <source>
        <dbReference type="ARBA" id="ARBA00022531"/>
    </source>
</evidence>
<evidence type="ECO:0000313" key="17">
    <source>
        <dbReference type="EMBL" id="PPR87696.1"/>
    </source>
</evidence>
<evidence type="ECO:0000256" key="7">
    <source>
        <dbReference type="ARBA" id="ARBA00022567"/>
    </source>
</evidence>
<evidence type="ECO:0000256" key="12">
    <source>
        <dbReference type="ARBA" id="ARBA00023239"/>
    </source>
</evidence>
<dbReference type="GO" id="GO:0009853">
    <property type="term" value="P:photorespiration"/>
    <property type="evidence" value="ECO:0007669"/>
    <property type="project" value="UniProtKB-KW"/>
</dbReference>
<evidence type="ECO:0000256" key="9">
    <source>
        <dbReference type="ARBA" id="ARBA00023002"/>
    </source>
</evidence>
<keyword evidence="10" id="KW-0503">Monooxygenase</keyword>
<keyword evidence="13" id="KW-0120">Carbon dioxide fixation</keyword>